<organism evidence="2 3">
    <name type="scientific">Mycolicibacterium neworleansense</name>
    <dbReference type="NCBI Taxonomy" id="146018"/>
    <lineage>
        <taxon>Bacteria</taxon>
        <taxon>Bacillati</taxon>
        <taxon>Actinomycetota</taxon>
        <taxon>Actinomycetes</taxon>
        <taxon>Mycobacteriales</taxon>
        <taxon>Mycobacteriaceae</taxon>
        <taxon>Mycolicibacterium</taxon>
    </lineage>
</organism>
<accession>A0A0H5RR69</accession>
<dbReference type="STRING" id="146018.BN2156_03316"/>
<feature type="transmembrane region" description="Helical" evidence="1">
    <location>
        <begin position="12"/>
        <end position="32"/>
    </location>
</feature>
<dbReference type="RefSeq" id="WP_162839237.1">
    <property type="nucleotide sequence ID" value="NZ_CWKH01000002.1"/>
</dbReference>
<protein>
    <submittedName>
        <fullName evidence="2">Uncharacterized protein</fullName>
    </submittedName>
</protein>
<evidence type="ECO:0000313" key="3">
    <source>
        <dbReference type="Proteomes" id="UP000199147"/>
    </source>
</evidence>
<sequence length="74" mass="8031">MLARLRRLLTYRVAVGELIVVAVVLGVPYLVIGTFWSGTHTDHLQAMGGLDAVVSFLGAIVSWPVLLFTDVCMT</sequence>
<keyword evidence="1" id="KW-0812">Transmembrane</keyword>
<name>A0A0H5RR69_9MYCO</name>
<keyword evidence="1" id="KW-0472">Membrane</keyword>
<dbReference type="Proteomes" id="UP000199147">
    <property type="component" value="Unassembled WGS sequence"/>
</dbReference>
<dbReference type="EMBL" id="CWKH01000002">
    <property type="protein sequence ID" value="CRZ16448.1"/>
    <property type="molecule type" value="Genomic_DNA"/>
</dbReference>
<reference evidence="3" key="1">
    <citation type="submission" date="2015-07" db="EMBL/GenBank/DDBJ databases">
        <authorList>
            <person name="Urmite Genomes"/>
        </authorList>
    </citation>
    <scope>NUCLEOTIDE SEQUENCE [LARGE SCALE GENOMIC DNA]</scope>
    <source>
        <strain evidence="3">type strain: ATCC 49404</strain>
    </source>
</reference>
<feature type="transmembrane region" description="Helical" evidence="1">
    <location>
        <begin position="52"/>
        <end position="73"/>
    </location>
</feature>
<evidence type="ECO:0000256" key="1">
    <source>
        <dbReference type="SAM" id="Phobius"/>
    </source>
</evidence>
<dbReference type="AlphaFoldDB" id="A0A0H5RR69"/>
<keyword evidence="1" id="KW-1133">Transmembrane helix</keyword>
<proteinExistence type="predicted"/>
<evidence type="ECO:0000313" key="2">
    <source>
        <dbReference type="EMBL" id="CRZ16448.1"/>
    </source>
</evidence>
<gene>
    <name evidence="2" type="ORF">BN2156_03316</name>
</gene>
<keyword evidence="3" id="KW-1185">Reference proteome</keyword>